<keyword evidence="2 7" id="KW-0812">Transmembrane</keyword>
<feature type="compositionally biased region" description="Polar residues" evidence="8">
    <location>
        <begin position="114"/>
        <end position="131"/>
    </location>
</feature>
<dbReference type="PANTHER" id="PTHR22776:SF4">
    <property type="entry name" value="PROTEOLIPID PROTEIN 2"/>
    <property type="match status" value="1"/>
</dbReference>
<dbReference type="GO" id="GO:0016020">
    <property type="term" value="C:membrane"/>
    <property type="evidence" value="ECO:0007669"/>
    <property type="project" value="UniProtKB-SubCell"/>
</dbReference>
<protein>
    <recommendedName>
        <fullName evidence="6">Proteolipid protein 2</fullName>
    </recommendedName>
</protein>
<reference evidence="11" key="2">
    <citation type="submission" date="2025-09" db="UniProtKB">
        <authorList>
            <consortium name="Ensembl"/>
        </authorList>
    </citation>
    <scope>IDENTIFICATION</scope>
</reference>
<evidence type="ECO:0000256" key="6">
    <source>
        <dbReference type="ARBA" id="ARBA00039459"/>
    </source>
</evidence>
<dbReference type="InterPro" id="IPR008253">
    <property type="entry name" value="Marvel"/>
</dbReference>
<dbReference type="InterPro" id="IPR050578">
    <property type="entry name" value="MARVEL-CKLF_proteins"/>
</dbReference>
<dbReference type="Ensembl" id="ENSXCOT00000012097.1">
    <property type="protein sequence ID" value="ENSXCOP00000011959.1"/>
    <property type="gene ID" value="ENSXCOG00000009051.1"/>
</dbReference>
<sequence>QYDRFLFLGLFVLSLIILICYASSWYGGYTVPAVCEMCFAIVFFCVFMMDLDKQFTAISWVWSDLIRAFTGTLVYLITSLVCVISGAGDGALIAGGVSSLVSCLLDDEVSAQSERNSWTKTPTTECDGSSNPPLPKFRQNSSSPVRADQVQWPH</sequence>
<comment type="subcellular location">
    <subcellularLocation>
        <location evidence="1">Membrane</location>
        <topology evidence="1">Multi-pass membrane protein</topology>
    </subcellularLocation>
</comment>
<evidence type="ECO:0000256" key="4">
    <source>
        <dbReference type="ARBA" id="ARBA00023136"/>
    </source>
</evidence>
<dbReference type="PANTHER" id="PTHR22776">
    <property type="entry name" value="MARVEL-CONTAINING POTENTIAL LIPID RAFT-ASSOCIATED PROTEIN"/>
    <property type="match status" value="1"/>
</dbReference>
<reference evidence="11" key="1">
    <citation type="submission" date="2025-08" db="UniProtKB">
        <authorList>
            <consortium name="Ensembl"/>
        </authorList>
    </citation>
    <scope>IDENTIFICATION</scope>
</reference>
<feature type="domain" description="MARVEL" evidence="10">
    <location>
        <begin position="1"/>
        <end position="115"/>
    </location>
</feature>
<dbReference type="PROSITE" id="PS51225">
    <property type="entry name" value="MARVEL"/>
    <property type="match status" value="1"/>
</dbReference>
<accession>A0A3B5LVW1</accession>
<evidence type="ECO:0000313" key="12">
    <source>
        <dbReference type="Proteomes" id="UP000261380"/>
    </source>
</evidence>
<proteinExistence type="predicted"/>
<evidence type="ECO:0000256" key="8">
    <source>
        <dbReference type="SAM" id="MobiDB-lite"/>
    </source>
</evidence>
<name>A0A3B5LVW1_9TELE</name>
<evidence type="ECO:0000256" key="2">
    <source>
        <dbReference type="ARBA" id="ARBA00022692"/>
    </source>
</evidence>
<feature type="transmembrane region" description="Helical" evidence="9">
    <location>
        <begin position="31"/>
        <end position="51"/>
    </location>
</feature>
<keyword evidence="3 9" id="KW-1133">Transmembrane helix</keyword>
<organism evidence="11 12">
    <name type="scientific">Xiphophorus couchianus</name>
    <name type="common">Monterrey platyfish</name>
    <dbReference type="NCBI Taxonomy" id="32473"/>
    <lineage>
        <taxon>Eukaryota</taxon>
        <taxon>Metazoa</taxon>
        <taxon>Chordata</taxon>
        <taxon>Craniata</taxon>
        <taxon>Vertebrata</taxon>
        <taxon>Euteleostomi</taxon>
        <taxon>Actinopterygii</taxon>
        <taxon>Neopterygii</taxon>
        <taxon>Teleostei</taxon>
        <taxon>Neoteleostei</taxon>
        <taxon>Acanthomorphata</taxon>
        <taxon>Ovalentaria</taxon>
        <taxon>Atherinomorphae</taxon>
        <taxon>Cyprinodontiformes</taxon>
        <taxon>Poeciliidae</taxon>
        <taxon>Poeciliinae</taxon>
        <taxon>Xiphophorus</taxon>
    </lineage>
</organism>
<dbReference type="Proteomes" id="UP000261380">
    <property type="component" value="Unplaced"/>
</dbReference>
<evidence type="ECO:0000256" key="7">
    <source>
        <dbReference type="PROSITE-ProRule" id="PRU00581"/>
    </source>
</evidence>
<evidence type="ECO:0000256" key="9">
    <source>
        <dbReference type="SAM" id="Phobius"/>
    </source>
</evidence>
<evidence type="ECO:0000313" key="11">
    <source>
        <dbReference type="Ensembl" id="ENSXCOP00000011959.1"/>
    </source>
</evidence>
<dbReference type="GeneTree" id="ENSGT00940000158528"/>
<evidence type="ECO:0000256" key="1">
    <source>
        <dbReference type="ARBA" id="ARBA00004141"/>
    </source>
</evidence>
<comment type="function">
    <text evidence="5">May play a role in cell differentiation in the intestinal epithelium.</text>
</comment>
<evidence type="ECO:0000259" key="10">
    <source>
        <dbReference type="PROSITE" id="PS51225"/>
    </source>
</evidence>
<feature type="transmembrane region" description="Helical" evidence="9">
    <location>
        <begin position="72"/>
        <end position="94"/>
    </location>
</feature>
<keyword evidence="4 7" id="KW-0472">Membrane</keyword>
<dbReference type="AlphaFoldDB" id="A0A3B5LVW1"/>
<feature type="transmembrane region" description="Helical" evidence="9">
    <location>
        <begin position="5"/>
        <end position="25"/>
    </location>
</feature>
<feature type="region of interest" description="Disordered" evidence="8">
    <location>
        <begin position="114"/>
        <end position="154"/>
    </location>
</feature>
<evidence type="ECO:0000256" key="3">
    <source>
        <dbReference type="ARBA" id="ARBA00022989"/>
    </source>
</evidence>
<keyword evidence="12" id="KW-1185">Reference proteome</keyword>
<evidence type="ECO:0000256" key="5">
    <source>
        <dbReference type="ARBA" id="ARBA00037152"/>
    </source>
</evidence>